<dbReference type="SUPFAM" id="SSF51011">
    <property type="entry name" value="Glycosyl hydrolase domain"/>
    <property type="match status" value="1"/>
</dbReference>
<keyword evidence="2" id="KW-0732">Signal</keyword>
<dbReference type="InterPro" id="IPR045857">
    <property type="entry name" value="O16G_dom_2"/>
</dbReference>
<protein>
    <submittedName>
        <fullName evidence="4">DUF3459 domain-containing protein</fullName>
    </submittedName>
</protein>
<dbReference type="SUPFAM" id="SSF51445">
    <property type="entry name" value="(Trans)glycosidases"/>
    <property type="match status" value="1"/>
</dbReference>
<dbReference type="RefSeq" id="WP_131416210.1">
    <property type="nucleotide sequence ID" value="NZ_SJXE01000007.1"/>
</dbReference>
<evidence type="ECO:0000313" key="4">
    <source>
        <dbReference type="EMBL" id="TCI02356.1"/>
    </source>
</evidence>
<proteinExistence type="inferred from homology"/>
<dbReference type="SMART" id="SM00642">
    <property type="entry name" value="Aamy"/>
    <property type="match status" value="1"/>
</dbReference>
<feature type="signal peptide" evidence="2">
    <location>
        <begin position="1"/>
        <end position="24"/>
    </location>
</feature>
<dbReference type="Pfam" id="PF00128">
    <property type="entry name" value="Alpha-amylase"/>
    <property type="match status" value="1"/>
</dbReference>
<dbReference type="EMBL" id="SJXE01000007">
    <property type="protein sequence ID" value="TCI02356.1"/>
    <property type="molecule type" value="Genomic_DNA"/>
</dbReference>
<dbReference type="InterPro" id="IPR006047">
    <property type="entry name" value="GH13_cat_dom"/>
</dbReference>
<dbReference type="Gene3D" id="3.20.20.80">
    <property type="entry name" value="Glycosidases"/>
    <property type="match status" value="1"/>
</dbReference>
<dbReference type="InterPro" id="IPR032091">
    <property type="entry name" value="Malt_amylase-like_C"/>
</dbReference>
<evidence type="ECO:0000259" key="3">
    <source>
        <dbReference type="SMART" id="SM00642"/>
    </source>
</evidence>
<dbReference type="Pfam" id="PF16657">
    <property type="entry name" value="Malt_amylase_C"/>
    <property type="match status" value="1"/>
</dbReference>
<evidence type="ECO:0000256" key="1">
    <source>
        <dbReference type="ARBA" id="ARBA00008061"/>
    </source>
</evidence>
<keyword evidence="5" id="KW-1185">Reference proteome</keyword>
<dbReference type="Proteomes" id="UP000292554">
    <property type="component" value="Unassembled WGS sequence"/>
</dbReference>
<accession>A0ABY2ALH5</accession>
<evidence type="ECO:0000256" key="2">
    <source>
        <dbReference type="SAM" id="SignalP"/>
    </source>
</evidence>
<gene>
    <name evidence="4" type="ORF">EZV61_13415</name>
</gene>
<evidence type="ECO:0000313" key="5">
    <source>
        <dbReference type="Proteomes" id="UP000292554"/>
    </source>
</evidence>
<dbReference type="Gene3D" id="3.90.400.10">
    <property type="entry name" value="Oligo-1,6-glucosidase, Domain 2"/>
    <property type="match status" value="1"/>
</dbReference>
<dbReference type="PANTHER" id="PTHR10357">
    <property type="entry name" value="ALPHA-AMYLASE FAMILY MEMBER"/>
    <property type="match status" value="1"/>
</dbReference>
<dbReference type="InterPro" id="IPR017853">
    <property type="entry name" value="GH"/>
</dbReference>
<comment type="similarity">
    <text evidence="1">Belongs to the glycosyl hydrolase 13 family.</text>
</comment>
<dbReference type="PANTHER" id="PTHR10357:SF179">
    <property type="entry name" value="NEUTRAL AND BASIC AMINO ACID TRANSPORT PROTEIN RBAT"/>
    <property type="match status" value="1"/>
</dbReference>
<dbReference type="Gene3D" id="2.60.40.1180">
    <property type="entry name" value="Golgi alpha-mannosidase II"/>
    <property type="match status" value="1"/>
</dbReference>
<dbReference type="PROSITE" id="PS51257">
    <property type="entry name" value="PROKAR_LIPOPROTEIN"/>
    <property type="match status" value="1"/>
</dbReference>
<dbReference type="InterPro" id="IPR013780">
    <property type="entry name" value="Glyco_hydro_b"/>
</dbReference>
<dbReference type="CDD" id="cd11316">
    <property type="entry name" value="AmyAc_bac2_AmyA"/>
    <property type="match status" value="1"/>
</dbReference>
<organism evidence="4 5">
    <name type="scientific">Corallincola luteus</name>
    <dbReference type="NCBI Taxonomy" id="1775177"/>
    <lineage>
        <taxon>Bacteria</taxon>
        <taxon>Pseudomonadati</taxon>
        <taxon>Pseudomonadota</taxon>
        <taxon>Gammaproteobacteria</taxon>
        <taxon>Alteromonadales</taxon>
        <taxon>Psychromonadaceae</taxon>
        <taxon>Corallincola</taxon>
    </lineage>
</organism>
<reference evidence="4 5" key="1">
    <citation type="submission" date="2019-02" db="EMBL/GenBank/DDBJ databases">
        <title>Corallincola luteus sp. nov., a marine bacterium isolated from surface sediment of Bohai Sea in China.</title>
        <authorList>
            <person name="Ren Q."/>
        </authorList>
    </citation>
    <scope>NUCLEOTIDE SEQUENCE [LARGE SCALE GENOMIC DNA]</scope>
    <source>
        <strain evidence="4 5">DASS28</strain>
    </source>
</reference>
<name>A0ABY2ALH5_9GAMM</name>
<sequence>MNTKFSLSAIAAAMLLSACGGSSSGNPDPTPTPSDGTAEVLMDMSVVAVDDQPTMPAGWHEGAVFAEIYVRSYMDSDGDGIGDFQGLTSRLDYLQDLGVEGIWLLPINESSDNDHGYEVENYRTMETDYGTREDFDEFLAQAHARGIGVIMDYVINHSSGANPLFLDSDNSVGDKRDWYVWSETNPVEEEDGWIGYWGPGWHPGQNGGFYYGIFQHYMPDFNLHNQDVIDFHHNNLRYWLNAGMDGFRFDAVGQLFENGPGHEGQTNQPENMDVLFGLQQLIMEDYSNRYIVCENPANVGDTNGPQGCGSAFAFGLNYQIMSTVINRSTDQYLAGYLSYDRLNEAGIILANHDEFAGHRVYEQLNGNIDKYKLAAATLLTLPGRPFIYYGEEIGMGHTAGATNDHALRAPMSWTAEGGFTEAAEPFRNHAGNVADFNVETAEADPDSLLNHYKTLIQLRKDTPALRYGSISVLKDDEVLAYTREHQGTSVLVILNLSTADVNVNLDLGGQETELTPLAGFGESPLTTSEYGELTTSLQPNSIGIYSY</sequence>
<comment type="caution">
    <text evidence="4">The sequence shown here is derived from an EMBL/GenBank/DDBJ whole genome shotgun (WGS) entry which is preliminary data.</text>
</comment>
<feature type="domain" description="Glycosyl hydrolase family 13 catalytic" evidence="3">
    <location>
        <begin position="67"/>
        <end position="427"/>
    </location>
</feature>
<feature type="chain" id="PRO_5045149154" evidence="2">
    <location>
        <begin position="25"/>
        <end position="547"/>
    </location>
</feature>